<dbReference type="AlphaFoldDB" id="N6TVG7"/>
<evidence type="ECO:0000256" key="2">
    <source>
        <dbReference type="ARBA" id="ARBA00022525"/>
    </source>
</evidence>
<reference evidence="11 12" key="1">
    <citation type="journal article" date="2013" name="Genome Biol.">
        <title>Draft genome of the mountain pine beetle, Dendroctonus ponderosae Hopkins, a major forest pest.</title>
        <authorList>
            <person name="Keeling C.I."/>
            <person name="Yuen M.M."/>
            <person name="Liao N.Y."/>
            <person name="Docking T.R."/>
            <person name="Chan S.K."/>
            <person name="Taylor G.A."/>
            <person name="Palmquist D.L."/>
            <person name="Jackman S.D."/>
            <person name="Nguyen A."/>
            <person name="Li M."/>
            <person name="Henderson H."/>
            <person name="Janes J.K."/>
            <person name="Zhao Y."/>
            <person name="Pandoh P."/>
            <person name="Moore R."/>
            <person name="Sperling F.A."/>
            <person name="Huber D.P."/>
            <person name="Birol I."/>
            <person name="Jones S.J."/>
            <person name="Bohlmann J."/>
        </authorList>
    </citation>
    <scope>NUCLEOTIDE SEQUENCE</scope>
</reference>
<comment type="subcellular location">
    <subcellularLocation>
        <location evidence="1">Secreted</location>
    </subcellularLocation>
</comment>
<keyword evidence="6" id="KW-0732">Signal</keyword>
<dbReference type="PROSITE" id="PS51162">
    <property type="entry name" value="THYROGLOBULIN_1_2"/>
    <property type="match status" value="1"/>
</dbReference>
<evidence type="ECO:0000256" key="5">
    <source>
        <dbReference type="PROSITE-ProRule" id="PRU00500"/>
    </source>
</evidence>
<evidence type="ECO:0000259" key="7">
    <source>
        <dbReference type="PROSITE" id="PS51162"/>
    </source>
</evidence>
<reference evidence="10" key="2">
    <citation type="submission" date="2024-08" db="UniProtKB">
        <authorList>
            <consortium name="EnsemblMetazoa"/>
        </authorList>
    </citation>
    <scope>IDENTIFICATION</scope>
</reference>
<dbReference type="SUPFAM" id="SSF57610">
    <property type="entry name" value="Thyroglobulin type-1 domain"/>
    <property type="match status" value="4"/>
</dbReference>
<dbReference type="InterPro" id="IPR000716">
    <property type="entry name" value="Thyroglobulin_1"/>
</dbReference>
<dbReference type="OMA" id="EHPTCQP"/>
<dbReference type="SMART" id="SM00211">
    <property type="entry name" value="TY"/>
    <property type="match status" value="3"/>
</dbReference>
<name>N6TVG7_DENPD</name>
<evidence type="ECO:0000313" key="10">
    <source>
        <dbReference type="EnsemblMetazoa" id="XP_019771998.1"/>
    </source>
</evidence>
<dbReference type="InterPro" id="IPR051950">
    <property type="entry name" value="Dev_reg/Prot_inhib"/>
</dbReference>
<dbReference type="HOGENOM" id="CLU_066162_0_0_1"/>
<keyword evidence="2" id="KW-0964">Secreted</keyword>
<evidence type="ECO:0000313" key="12">
    <source>
        <dbReference type="Proteomes" id="UP000030742"/>
    </source>
</evidence>
<dbReference type="InterPro" id="IPR009030">
    <property type="entry name" value="Growth_fac_rcpt_cys_sf"/>
</dbReference>
<organism evidence="8">
    <name type="scientific">Dendroctonus ponderosae</name>
    <name type="common">Mountain pine beetle</name>
    <dbReference type="NCBI Taxonomy" id="77166"/>
    <lineage>
        <taxon>Eukaryota</taxon>
        <taxon>Metazoa</taxon>
        <taxon>Ecdysozoa</taxon>
        <taxon>Arthropoda</taxon>
        <taxon>Hexapoda</taxon>
        <taxon>Insecta</taxon>
        <taxon>Pterygota</taxon>
        <taxon>Neoptera</taxon>
        <taxon>Endopterygota</taxon>
        <taxon>Coleoptera</taxon>
        <taxon>Polyphaga</taxon>
        <taxon>Cucujiformia</taxon>
        <taxon>Curculionidae</taxon>
        <taxon>Scolytinae</taxon>
        <taxon>Dendroctonus</taxon>
    </lineage>
</organism>
<protein>
    <recommendedName>
        <fullName evidence="7">Thyroglobulin type-1 domain-containing protein</fullName>
    </recommendedName>
</protein>
<dbReference type="SUPFAM" id="SSF57184">
    <property type="entry name" value="Growth factor receptor domain"/>
    <property type="match status" value="1"/>
</dbReference>
<dbReference type="Pfam" id="PF00086">
    <property type="entry name" value="Thyroglobulin_1"/>
    <property type="match status" value="3"/>
</dbReference>
<keyword evidence="3" id="KW-0677">Repeat</keyword>
<evidence type="ECO:0000256" key="3">
    <source>
        <dbReference type="ARBA" id="ARBA00022737"/>
    </source>
</evidence>
<dbReference type="EMBL" id="KB741293">
    <property type="protein sequence ID" value="ENN70282.1"/>
    <property type="molecule type" value="Genomic_DNA"/>
</dbReference>
<dbReference type="GO" id="GO:0005615">
    <property type="term" value="C:extracellular space"/>
    <property type="evidence" value="ECO:0007669"/>
    <property type="project" value="TreeGrafter"/>
</dbReference>
<evidence type="ECO:0000256" key="6">
    <source>
        <dbReference type="SAM" id="SignalP"/>
    </source>
</evidence>
<dbReference type="PANTHER" id="PTHR12352">
    <property type="entry name" value="SECRETED MODULAR CALCIUM-BINDING PROTEIN"/>
    <property type="match status" value="1"/>
</dbReference>
<evidence type="ECO:0000313" key="8">
    <source>
        <dbReference type="EMBL" id="ENN70282.1"/>
    </source>
</evidence>
<evidence type="ECO:0000256" key="1">
    <source>
        <dbReference type="ARBA" id="ARBA00004613"/>
    </source>
</evidence>
<dbReference type="EMBL" id="KB632046">
    <property type="protein sequence ID" value="ERL88289.1"/>
    <property type="molecule type" value="Genomic_DNA"/>
</dbReference>
<dbReference type="Proteomes" id="UP000030742">
    <property type="component" value="Unassembled WGS sequence"/>
</dbReference>
<evidence type="ECO:0000313" key="9">
    <source>
        <dbReference type="EMBL" id="ERL88289.1"/>
    </source>
</evidence>
<dbReference type="InterPro" id="IPR036857">
    <property type="entry name" value="Thyroglobulin_1_sf"/>
</dbReference>
<comment type="caution">
    <text evidence="5">Lacks conserved residue(s) required for the propagation of feature annotation.</text>
</comment>
<dbReference type="Gene3D" id="4.10.800.10">
    <property type="entry name" value="Thyroglobulin type-1"/>
    <property type="match status" value="3"/>
</dbReference>
<dbReference type="EnsemblMetazoa" id="XM_019916439.1">
    <property type="protein sequence ID" value="XP_019771998.1"/>
    <property type="gene ID" value="LOC109545638"/>
</dbReference>
<dbReference type="Proteomes" id="UP000019118">
    <property type="component" value="Unassembled WGS sequence"/>
</dbReference>
<proteinExistence type="predicted"/>
<feature type="domain" description="Thyroglobulin type-1" evidence="7">
    <location>
        <begin position="341"/>
        <end position="408"/>
    </location>
</feature>
<dbReference type="PANTHER" id="PTHR12352:SF24">
    <property type="entry name" value="THYROGLOBULIN TYPE-1 DOMAIN-CONTAINING PROTEIN"/>
    <property type="match status" value="1"/>
</dbReference>
<accession>N6TVG7</accession>
<keyword evidence="4" id="KW-1015">Disulfide bond</keyword>
<feature type="non-terminal residue" evidence="8">
    <location>
        <position position="1"/>
    </location>
</feature>
<feature type="signal peptide" evidence="6">
    <location>
        <begin position="1"/>
        <end position="19"/>
    </location>
</feature>
<feature type="chain" id="PRO_5010971892" description="Thyroglobulin type-1 domain-containing protein" evidence="6">
    <location>
        <begin position="20"/>
        <end position="409"/>
    </location>
</feature>
<gene>
    <name evidence="10" type="primary">109545638</name>
    <name evidence="9" type="ORF">D910_05676</name>
    <name evidence="8" type="ORF">YQE_13065</name>
</gene>
<dbReference type="OrthoDB" id="1725934at2759"/>
<sequence>MNHFLVLTALCIGFSAVWGLGDEDIRCVSSSCKDVECDAVPDRCKSNETNAGIYMLSPDICNCCDYCLEYMAEGEECSVGDPSNAKHTSLCGPGLTCVPDDGETDGTCQKMSTNCALEQQSFDLRRQNGNLGAMETRATCDDDGLYGTYKCVPGQNCFCLHSNGSRIFGEANYNTIADYMSCECSRAYYDAVDIMGRQLHPHEHFRCDSTGSYDRIQCINEQCLCVDALDGAPTFPNNKLVDLEDISNETLSCYSDEGSQGLYYKKCEEEYMSIHKEIEEKKNESGYSLILGYSYPSCDLDGSYQAVQENQTHKYCVDKEGSAITTPLEKASTTLTTLIESMDCKCARSNLLMTTAEKPDCLENGNYNPVQCRRNICRCVDVDGNQKCSDSTTACEEVEESMKASLKCT</sequence>
<evidence type="ECO:0000256" key="4">
    <source>
        <dbReference type="ARBA" id="ARBA00023157"/>
    </source>
</evidence>
<evidence type="ECO:0000313" key="11">
    <source>
        <dbReference type="Proteomes" id="UP000019118"/>
    </source>
</evidence>
<dbReference type="GO" id="GO:0007160">
    <property type="term" value="P:cell-matrix adhesion"/>
    <property type="evidence" value="ECO:0007669"/>
    <property type="project" value="TreeGrafter"/>
</dbReference>
<dbReference type="KEGG" id="dpa:109545638"/>
<keyword evidence="11" id="KW-1185">Reference proteome</keyword>
<dbReference type="GO" id="GO:0005604">
    <property type="term" value="C:basement membrane"/>
    <property type="evidence" value="ECO:0007669"/>
    <property type="project" value="TreeGrafter"/>
</dbReference>